<evidence type="ECO:0000313" key="2">
    <source>
        <dbReference type="Proteomes" id="UP000198598"/>
    </source>
</evidence>
<dbReference type="NCBIfam" id="NF045639">
    <property type="entry name" value="GCX_COOH"/>
    <property type="match status" value="1"/>
</dbReference>
<dbReference type="STRING" id="662367.SAMN05216167_105393"/>
<proteinExistence type="predicted"/>
<accession>A0A1I1TDS2</accession>
<protein>
    <submittedName>
        <fullName evidence="1">Por secretion system C-terminal sorting domain-containing protein</fullName>
    </submittedName>
</protein>
<dbReference type="InterPro" id="IPR055015">
    <property type="entry name" value="GCX_COOH"/>
</dbReference>
<dbReference type="InterPro" id="IPR026444">
    <property type="entry name" value="Secre_tail"/>
</dbReference>
<dbReference type="NCBIfam" id="TIGR04183">
    <property type="entry name" value="Por_Secre_tail"/>
    <property type="match status" value="1"/>
</dbReference>
<dbReference type="EMBL" id="FOLQ01000005">
    <property type="protein sequence ID" value="SFD55278.1"/>
    <property type="molecule type" value="Genomic_DNA"/>
</dbReference>
<reference evidence="1 2" key="1">
    <citation type="submission" date="2016-10" db="EMBL/GenBank/DDBJ databases">
        <authorList>
            <person name="de Groot N.N."/>
        </authorList>
    </citation>
    <scope>NUCLEOTIDE SEQUENCE [LARGE SCALE GENOMIC DNA]</scope>
    <source>
        <strain evidence="1 2">DSM 26130</strain>
    </source>
</reference>
<evidence type="ECO:0000313" key="1">
    <source>
        <dbReference type="EMBL" id="SFD55278.1"/>
    </source>
</evidence>
<keyword evidence="2" id="KW-1185">Reference proteome</keyword>
<gene>
    <name evidence="1" type="ORF">SAMN05216167_105393</name>
</gene>
<dbReference type="Proteomes" id="UP000198598">
    <property type="component" value="Unassembled WGS sequence"/>
</dbReference>
<organism evidence="1 2">
    <name type="scientific">Spirosoma endophyticum</name>
    <dbReference type="NCBI Taxonomy" id="662367"/>
    <lineage>
        <taxon>Bacteria</taxon>
        <taxon>Pseudomonadati</taxon>
        <taxon>Bacteroidota</taxon>
        <taxon>Cytophagia</taxon>
        <taxon>Cytophagales</taxon>
        <taxon>Cytophagaceae</taxon>
        <taxon>Spirosoma</taxon>
    </lineage>
</organism>
<sequence length="186" mass="20401">MLNLVNKMRLLLVILGCCITLISVGQTPQQSLRVQISYEKAGHYLEQAVTTIDAANIVSASTIVEYRAGGSITLLPGFEARTGSTFSANIKPVYIGKEGDTRLQLAAFPNPFEHSTTIDYYLPADGKVNLWITDTQGKIVGQLLQDENQSAGHHKVEWKPQFISSGVYIPILEANQQKAASRIVKK</sequence>
<dbReference type="Gene3D" id="2.60.40.4070">
    <property type="match status" value="1"/>
</dbReference>
<name>A0A1I1TDS2_9BACT</name>
<dbReference type="RefSeq" id="WP_245776684.1">
    <property type="nucleotide sequence ID" value="NZ_FOLQ01000005.1"/>
</dbReference>
<dbReference type="AlphaFoldDB" id="A0A1I1TDS2"/>